<dbReference type="SUPFAM" id="SSF53756">
    <property type="entry name" value="UDP-Glycosyltransferase/glycogen phosphorylase"/>
    <property type="match status" value="1"/>
</dbReference>
<dbReference type="Gene3D" id="3.40.50.2000">
    <property type="entry name" value="Glycogen Phosphorylase B"/>
    <property type="match status" value="2"/>
</dbReference>
<dbReference type="NCBIfam" id="TIGR01133">
    <property type="entry name" value="murG"/>
    <property type="match status" value="1"/>
</dbReference>
<dbReference type="EC" id="2.4.1.227" evidence="10"/>
<evidence type="ECO:0000256" key="9">
    <source>
        <dbReference type="ARBA" id="ARBA00023316"/>
    </source>
</evidence>
<dbReference type="InterPro" id="IPR004276">
    <property type="entry name" value="GlycoTrans_28_N"/>
</dbReference>
<evidence type="ECO:0000256" key="2">
    <source>
        <dbReference type="ARBA" id="ARBA00022618"/>
    </source>
</evidence>
<feature type="binding site" evidence="10">
    <location>
        <begin position="12"/>
        <end position="14"/>
    </location>
    <ligand>
        <name>UDP-N-acetyl-alpha-D-glucosamine</name>
        <dbReference type="ChEBI" id="CHEBI:57705"/>
    </ligand>
</feature>
<evidence type="ECO:0000256" key="4">
    <source>
        <dbReference type="ARBA" id="ARBA00022679"/>
    </source>
</evidence>
<keyword evidence="14" id="KW-1185">Reference proteome</keyword>
<evidence type="ECO:0000259" key="12">
    <source>
        <dbReference type="Pfam" id="PF04101"/>
    </source>
</evidence>
<dbReference type="GO" id="GO:0071555">
    <property type="term" value="P:cell wall organization"/>
    <property type="evidence" value="ECO:0007669"/>
    <property type="project" value="UniProtKB-KW"/>
</dbReference>
<feature type="binding site" evidence="10">
    <location>
        <position position="161"/>
    </location>
    <ligand>
        <name>UDP-N-acetyl-alpha-D-glucosamine</name>
        <dbReference type="ChEBI" id="CHEBI:57705"/>
    </ligand>
</feature>
<feature type="binding site" evidence="10">
    <location>
        <position position="123"/>
    </location>
    <ligand>
        <name>UDP-N-acetyl-alpha-D-glucosamine</name>
        <dbReference type="ChEBI" id="CHEBI:57705"/>
    </ligand>
</feature>
<evidence type="ECO:0000256" key="7">
    <source>
        <dbReference type="ARBA" id="ARBA00023136"/>
    </source>
</evidence>
<evidence type="ECO:0000256" key="10">
    <source>
        <dbReference type="HAMAP-Rule" id="MF_00033"/>
    </source>
</evidence>
<evidence type="ECO:0000256" key="1">
    <source>
        <dbReference type="ARBA" id="ARBA00022475"/>
    </source>
</evidence>
<evidence type="ECO:0000256" key="3">
    <source>
        <dbReference type="ARBA" id="ARBA00022676"/>
    </source>
</evidence>
<comment type="caution">
    <text evidence="10">Lacks conserved residue(s) required for the propagation of feature annotation.</text>
</comment>
<keyword evidence="5 10" id="KW-0133">Cell shape</keyword>
<comment type="caution">
    <text evidence="13">The sequence shown here is derived from an EMBL/GenBank/DDBJ whole genome shotgun (WGS) entry which is preliminary data.</text>
</comment>
<dbReference type="Proteomes" id="UP000604381">
    <property type="component" value="Unassembled WGS sequence"/>
</dbReference>
<dbReference type="GO" id="GO:0051301">
    <property type="term" value="P:cell division"/>
    <property type="evidence" value="ECO:0007669"/>
    <property type="project" value="UniProtKB-KW"/>
</dbReference>
<keyword evidence="7 10" id="KW-0472">Membrane</keyword>
<evidence type="ECO:0000259" key="11">
    <source>
        <dbReference type="Pfam" id="PF03033"/>
    </source>
</evidence>
<reference evidence="13" key="1">
    <citation type="submission" date="2020-10" db="EMBL/GenBank/DDBJ databases">
        <title>An improved Amphimedon queenslandica hologenome assembly reveals how three proteobacterial symbionts can extend the metabolic phenotypic of their marine sponge host.</title>
        <authorList>
            <person name="Degnan B."/>
            <person name="Degnan S."/>
            <person name="Xiang X."/>
        </authorList>
    </citation>
    <scope>NUCLEOTIDE SEQUENCE</scope>
    <source>
        <strain evidence="13">AqS2</strain>
    </source>
</reference>
<dbReference type="GO" id="GO:0008360">
    <property type="term" value="P:regulation of cell shape"/>
    <property type="evidence" value="ECO:0007669"/>
    <property type="project" value="UniProtKB-KW"/>
</dbReference>
<dbReference type="GO" id="GO:0009252">
    <property type="term" value="P:peptidoglycan biosynthetic process"/>
    <property type="evidence" value="ECO:0007669"/>
    <property type="project" value="UniProtKB-UniRule"/>
</dbReference>
<evidence type="ECO:0000313" key="13">
    <source>
        <dbReference type="EMBL" id="MBF2735246.1"/>
    </source>
</evidence>
<keyword evidence="2 10" id="KW-0132">Cell division</keyword>
<comment type="similarity">
    <text evidence="10">Belongs to the glycosyltransferase 28 family. MurG subfamily.</text>
</comment>
<dbReference type="GO" id="GO:0005975">
    <property type="term" value="P:carbohydrate metabolic process"/>
    <property type="evidence" value="ECO:0007669"/>
    <property type="project" value="InterPro"/>
</dbReference>
<dbReference type="Pfam" id="PF03033">
    <property type="entry name" value="Glyco_transf_28"/>
    <property type="match status" value="1"/>
</dbReference>
<feature type="binding site" evidence="10">
    <location>
        <position position="286"/>
    </location>
    <ligand>
        <name>UDP-N-acetyl-alpha-D-glucosamine</name>
        <dbReference type="ChEBI" id="CHEBI:57705"/>
    </ligand>
</feature>
<comment type="catalytic activity">
    <reaction evidence="10">
        <text>di-trans,octa-cis-undecaprenyl diphospho-N-acetyl-alpha-D-muramoyl-L-alanyl-D-glutamyl-meso-2,6-diaminopimeloyl-D-alanyl-D-alanine + UDP-N-acetyl-alpha-D-glucosamine = di-trans,octa-cis-undecaprenyl diphospho-[N-acetyl-alpha-D-glucosaminyl-(1-&gt;4)]-N-acetyl-alpha-D-muramoyl-L-alanyl-D-glutamyl-meso-2,6-diaminopimeloyl-D-alanyl-D-alanine + UDP + H(+)</text>
        <dbReference type="Rhea" id="RHEA:31227"/>
        <dbReference type="ChEBI" id="CHEBI:15378"/>
        <dbReference type="ChEBI" id="CHEBI:57705"/>
        <dbReference type="ChEBI" id="CHEBI:58223"/>
        <dbReference type="ChEBI" id="CHEBI:61387"/>
        <dbReference type="ChEBI" id="CHEBI:61388"/>
        <dbReference type="EC" id="2.4.1.227"/>
    </reaction>
</comment>
<dbReference type="Pfam" id="PF04101">
    <property type="entry name" value="Glyco_tran_28_C"/>
    <property type="match status" value="1"/>
</dbReference>
<feature type="domain" description="Glycosyl transferase family 28 C-terminal" evidence="12">
    <location>
        <begin position="182"/>
        <end position="308"/>
    </location>
</feature>
<dbReference type="PANTHER" id="PTHR21015">
    <property type="entry name" value="UDP-N-ACETYLGLUCOSAMINE--N-ACETYLMURAMYL-(PENTAPEPTIDE) PYROPHOSPHORYL-UNDECAPRENOL N-ACETYLGLUCOSAMINE TRANSFERASE 1"/>
    <property type="match status" value="1"/>
</dbReference>
<comment type="subcellular location">
    <subcellularLocation>
        <location evidence="10">Cell membrane</location>
        <topology evidence="10">Peripheral membrane protein</topology>
        <orientation evidence="10">Cytoplasmic side</orientation>
    </subcellularLocation>
</comment>
<dbReference type="PANTHER" id="PTHR21015:SF22">
    <property type="entry name" value="GLYCOSYLTRANSFERASE"/>
    <property type="match status" value="1"/>
</dbReference>
<keyword evidence="4 10" id="KW-0808">Transferase</keyword>
<organism evidence="13 14">
    <name type="scientific">Candidatus Amphirhobacter heronislandensis</name>
    <dbReference type="NCBI Taxonomy" id="1732024"/>
    <lineage>
        <taxon>Bacteria</taxon>
        <taxon>Pseudomonadati</taxon>
        <taxon>Pseudomonadota</taxon>
        <taxon>Gammaproteobacteria</taxon>
        <taxon>Candidatus Tethybacterales</taxon>
        <taxon>Candidatus Tethybacteraceae</taxon>
        <taxon>Candidatus Amphirhobacter</taxon>
    </lineage>
</organism>
<sequence length="357" mass="36412">MSGVVVICGGGTGGHINPGLAVAKRLRELDVAVAWLGLRGGLEERLVSAAGVDLHTVDLRPAASAPGGRLGLLLRLPAAVADARRILRELDAGAVLGLGGYPSLPGMLASFGLRARRLLHEQNALPGIANRLLAPVVHAILASQEGSFAGGRVQVTGNPVRAEFAGQPAPAKRLATSESMNLLVLGGSQGANSLNQGVPRALGLLPNKDGWKVEHAAGAGGAAAVEAAYQEQGVKAEVADYFDDAAARMARAHMVVCRAGASTVAEVACLGVAAVFVPYPHAGGHQRANAAALVHARAARLLEDRELRTRPAALAGVMKEAGGLVELFGMAERARALGRPDAAAAVAEACVEQLGHV</sequence>
<evidence type="ECO:0000256" key="8">
    <source>
        <dbReference type="ARBA" id="ARBA00023306"/>
    </source>
</evidence>
<dbReference type="GO" id="GO:0050511">
    <property type="term" value="F:undecaprenyldiphospho-muramoylpentapeptide beta-N-acetylglucosaminyltransferase activity"/>
    <property type="evidence" value="ECO:0007669"/>
    <property type="project" value="UniProtKB-UniRule"/>
</dbReference>
<name>A0A930UHK5_9GAMM</name>
<dbReference type="AlphaFoldDB" id="A0A930UHK5"/>
<accession>A0A930UHK5</accession>
<feature type="domain" description="Glycosyltransferase family 28 N-terminal" evidence="11">
    <location>
        <begin position="5"/>
        <end position="140"/>
    </location>
</feature>
<keyword evidence="8 10" id="KW-0131">Cell cycle</keyword>
<dbReference type="CDD" id="cd03785">
    <property type="entry name" value="GT28_MurG"/>
    <property type="match status" value="1"/>
</dbReference>
<comment type="pathway">
    <text evidence="10">Cell wall biogenesis; peptidoglycan biosynthesis.</text>
</comment>
<keyword evidence="3 10" id="KW-0328">Glycosyltransferase</keyword>
<feature type="binding site" evidence="10">
    <location>
        <position position="188"/>
    </location>
    <ligand>
        <name>UDP-N-acetyl-alpha-D-glucosamine</name>
        <dbReference type="ChEBI" id="CHEBI:57705"/>
    </ligand>
</feature>
<dbReference type="InterPro" id="IPR007235">
    <property type="entry name" value="Glyco_trans_28_C"/>
</dbReference>
<dbReference type="InterPro" id="IPR006009">
    <property type="entry name" value="GlcNAc_MurG"/>
</dbReference>
<dbReference type="EMBL" id="JADHEI010000033">
    <property type="protein sequence ID" value="MBF2735246.1"/>
    <property type="molecule type" value="Genomic_DNA"/>
</dbReference>
<evidence type="ECO:0000256" key="5">
    <source>
        <dbReference type="ARBA" id="ARBA00022960"/>
    </source>
</evidence>
<dbReference type="GO" id="GO:0005886">
    <property type="term" value="C:plasma membrane"/>
    <property type="evidence" value="ECO:0007669"/>
    <property type="project" value="UniProtKB-SubCell"/>
</dbReference>
<gene>
    <name evidence="10 13" type="primary">murG</name>
    <name evidence="13" type="ORF">ISN26_04065</name>
</gene>
<protein>
    <recommendedName>
        <fullName evidence="10">UDP-N-acetylglucosamine--N-acetylmuramyl-(pentapeptide) pyrophosphoryl-undecaprenol N-acetylglucosamine transferase</fullName>
        <ecNumber evidence="10">2.4.1.227</ecNumber>
    </recommendedName>
    <alternativeName>
        <fullName evidence="10">Undecaprenyl-PP-MurNAc-pentapeptide-UDPGlcNAc GlcNAc transferase</fullName>
    </alternativeName>
</protein>
<keyword evidence="9 10" id="KW-0961">Cell wall biogenesis/degradation</keyword>
<dbReference type="HAMAP" id="MF_00033">
    <property type="entry name" value="MurG"/>
    <property type="match status" value="1"/>
</dbReference>
<evidence type="ECO:0000256" key="6">
    <source>
        <dbReference type="ARBA" id="ARBA00022984"/>
    </source>
</evidence>
<evidence type="ECO:0000313" key="14">
    <source>
        <dbReference type="Proteomes" id="UP000604381"/>
    </source>
</evidence>
<keyword evidence="6 10" id="KW-0573">Peptidoglycan synthesis</keyword>
<comment type="function">
    <text evidence="10">Cell wall formation. Catalyzes the transfer of a GlcNAc subunit on undecaprenyl-pyrophosphoryl-MurNAc-pentapeptide (lipid intermediate I) to form undecaprenyl-pyrophosphoryl-MurNAc-(pentapeptide)GlcNAc (lipid intermediate II).</text>
</comment>
<keyword evidence="1 10" id="KW-1003">Cell membrane</keyword>
<proteinExistence type="inferred from homology"/>